<feature type="transmembrane region" description="Helical" evidence="1">
    <location>
        <begin position="46"/>
        <end position="69"/>
    </location>
</feature>
<keyword evidence="1" id="KW-1133">Transmembrane helix</keyword>
<dbReference type="EMBL" id="SEZJ01000002">
    <property type="protein sequence ID" value="RYU47893.1"/>
    <property type="molecule type" value="Genomic_DNA"/>
</dbReference>
<sequence>MDKILFDSKKYQLTESSFTYQGHKEKLENILGLNIIQWQRKDRVKYGMGLGIFSVIMFYTIGWFLILPILDALSGDELSDYLVEAVTSVVFIFFSVLGYLSRKGYTLEIEKTNGNKGTIGKSTHRLDFDKLLTAFVRAKKLK</sequence>
<accession>A0A4Q5KN26</accession>
<evidence type="ECO:0000313" key="3">
    <source>
        <dbReference type="Proteomes" id="UP000293465"/>
    </source>
</evidence>
<dbReference type="RefSeq" id="WP_130086175.1">
    <property type="nucleotide sequence ID" value="NZ_SEZJ01000002.1"/>
</dbReference>
<dbReference type="AlphaFoldDB" id="A0A4Q5KN26"/>
<protein>
    <submittedName>
        <fullName evidence="2">Uncharacterized protein</fullName>
    </submittedName>
</protein>
<name>A0A4Q5KN26_9GAMM</name>
<gene>
    <name evidence="2" type="ORF">ERW49_02230</name>
</gene>
<reference evidence="2 3" key="1">
    <citation type="submission" date="2019-02" db="EMBL/GenBank/DDBJ databases">
        <title>Genome sequences of Aliivibrio finisterrensis strains from farmed Atlantic salmon.</title>
        <authorList>
            <person name="Bowman J.P."/>
        </authorList>
    </citation>
    <scope>NUCLEOTIDE SEQUENCE [LARGE SCALE GENOMIC DNA]</scope>
    <source>
        <strain evidence="2 3">A32</strain>
    </source>
</reference>
<organism evidence="2 3">
    <name type="scientific">Aliivibrio finisterrensis</name>
    <dbReference type="NCBI Taxonomy" id="511998"/>
    <lineage>
        <taxon>Bacteria</taxon>
        <taxon>Pseudomonadati</taxon>
        <taxon>Pseudomonadota</taxon>
        <taxon>Gammaproteobacteria</taxon>
        <taxon>Vibrionales</taxon>
        <taxon>Vibrionaceae</taxon>
        <taxon>Aliivibrio</taxon>
    </lineage>
</organism>
<evidence type="ECO:0000256" key="1">
    <source>
        <dbReference type="SAM" id="Phobius"/>
    </source>
</evidence>
<comment type="caution">
    <text evidence="2">The sequence shown here is derived from an EMBL/GenBank/DDBJ whole genome shotgun (WGS) entry which is preliminary data.</text>
</comment>
<keyword evidence="1" id="KW-0472">Membrane</keyword>
<proteinExistence type="predicted"/>
<dbReference type="OrthoDB" id="5917073at2"/>
<dbReference type="Proteomes" id="UP000293465">
    <property type="component" value="Unassembled WGS sequence"/>
</dbReference>
<keyword evidence="1" id="KW-0812">Transmembrane</keyword>
<evidence type="ECO:0000313" key="2">
    <source>
        <dbReference type="EMBL" id="RYU47893.1"/>
    </source>
</evidence>
<feature type="transmembrane region" description="Helical" evidence="1">
    <location>
        <begin position="81"/>
        <end position="101"/>
    </location>
</feature>
<dbReference type="GeneID" id="56273834"/>